<reference evidence="2" key="2">
    <citation type="submission" date="2020-09" db="EMBL/GenBank/DDBJ databases">
        <authorList>
            <person name="Sun Q."/>
            <person name="Ohkuma M."/>
        </authorList>
    </citation>
    <scope>NUCLEOTIDE SEQUENCE</scope>
    <source>
        <strain evidence="2">JCM 4637</strain>
    </source>
</reference>
<dbReference type="NCBIfam" id="TIGR03086">
    <property type="entry name" value="TIGR03086 family metal-binding protein"/>
    <property type="match status" value="1"/>
</dbReference>
<reference evidence="2" key="1">
    <citation type="journal article" date="2014" name="Int. J. Syst. Evol. Microbiol.">
        <title>Complete genome sequence of Corynebacterium casei LMG S-19264T (=DSM 44701T), isolated from a smear-ripened cheese.</title>
        <authorList>
            <consortium name="US DOE Joint Genome Institute (JGI-PGF)"/>
            <person name="Walter F."/>
            <person name="Albersmeier A."/>
            <person name="Kalinowski J."/>
            <person name="Ruckert C."/>
        </authorList>
    </citation>
    <scope>NUCLEOTIDE SEQUENCE</scope>
    <source>
        <strain evidence="2">JCM 4637</strain>
    </source>
</reference>
<dbReference type="GO" id="GO:0046872">
    <property type="term" value="F:metal ion binding"/>
    <property type="evidence" value="ECO:0007669"/>
    <property type="project" value="InterPro"/>
</dbReference>
<organism evidence="2 3">
    <name type="scientific">Streptomyces finlayi</name>
    <dbReference type="NCBI Taxonomy" id="67296"/>
    <lineage>
        <taxon>Bacteria</taxon>
        <taxon>Bacillati</taxon>
        <taxon>Actinomycetota</taxon>
        <taxon>Actinomycetes</taxon>
        <taxon>Kitasatosporales</taxon>
        <taxon>Streptomycetaceae</taxon>
        <taxon>Streptomyces</taxon>
    </lineage>
</organism>
<name>A0A918WZH8_9ACTN</name>
<feature type="domain" description="Mycothiol-dependent maleylpyruvate isomerase metal-binding" evidence="1">
    <location>
        <begin position="24"/>
        <end position="137"/>
    </location>
</feature>
<protein>
    <submittedName>
        <fullName evidence="2">TIGR03086 family protein</fullName>
    </submittedName>
</protein>
<evidence type="ECO:0000313" key="2">
    <source>
        <dbReference type="EMBL" id="GHC98696.1"/>
    </source>
</evidence>
<sequence>MNQPDSTSTPDPRNSLWAAVALAGDTLLAARPDQLDTPTPCTDFTVARLGRHLVAVLRRIALAGSGGDPMSVPPVADDVADDALPKAWAEAVREAQDAWADPAVLARPLPLPFGTLPGAAAALAFTVEFTVHTWDLATATGRQPDWNEEVVTLSATTAQRSIPAEPRGGPVPFGPVVAVSDDAPAIEKLVAWTGRTP</sequence>
<comment type="caution">
    <text evidence="2">The sequence shown here is derived from an EMBL/GenBank/DDBJ whole genome shotgun (WGS) entry which is preliminary data.</text>
</comment>
<dbReference type="Pfam" id="PF11716">
    <property type="entry name" value="MDMPI_N"/>
    <property type="match status" value="1"/>
</dbReference>
<proteinExistence type="predicted"/>
<dbReference type="InterPro" id="IPR024344">
    <property type="entry name" value="MDMPI_metal-binding"/>
</dbReference>
<dbReference type="NCBIfam" id="TIGR03083">
    <property type="entry name" value="maleylpyruvate isomerase family mycothiol-dependent enzyme"/>
    <property type="match status" value="1"/>
</dbReference>
<dbReference type="InterPro" id="IPR017520">
    <property type="entry name" value="CHP03086"/>
</dbReference>
<dbReference type="RefSeq" id="WP_189824776.1">
    <property type="nucleotide sequence ID" value="NZ_BMVC01000008.1"/>
</dbReference>
<evidence type="ECO:0000313" key="3">
    <source>
        <dbReference type="Proteomes" id="UP000638353"/>
    </source>
</evidence>
<gene>
    <name evidence="2" type="ORF">GCM10010334_41410</name>
</gene>
<dbReference type="AlphaFoldDB" id="A0A918WZH8"/>
<accession>A0A918WZH8</accession>
<dbReference type="EMBL" id="BMVC01000008">
    <property type="protein sequence ID" value="GHC98696.1"/>
    <property type="molecule type" value="Genomic_DNA"/>
</dbReference>
<dbReference type="SUPFAM" id="SSF109854">
    <property type="entry name" value="DinB/YfiT-like putative metalloenzymes"/>
    <property type="match status" value="1"/>
</dbReference>
<dbReference type="Proteomes" id="UP000638353">
    <property type="component" value="Unassembled WGS sequence"/>
</dbReference>
<dbReference type="InterPro" id="IPR017517">
    <property type="entry name" value="Maleyloyr_isom"/>
</dbReference>
<dbReference type="InterPro" id="IPR034660">
    <property type="entry name" value="DinB/YfiT-like"/>
</dbReference>
<evidence type="ECO:0000259" key="1">
    <source>
        <dbReference type="Pfam" id="PF11716"/>
    </source>
</evidence>
<dbReference type="Gene3D" id="1.20.120.450">
    <property type="entry name" value="dinb family like domain"/>
    <property type="match status" value="1"/>
</dbReference>